<dbReference type="PANTHER" id="PTHR10443">
    <property type="entry name" value="MICROSOMAL DIPEPTIDASE"/>
    <property type="match status" value="1"/>
</dbReference>
<dbReference type="Pfam" id="PF01244">
    <property type="entry name" value="Peptidase_M19"/>
    <property type="match status" value="1"/>
</dbReference>
<dbReference type="Proteomes" id="UP000275368">
    <property type="component" value="Chromosome"/>
</dbReference>
<sequence length="318" mass="35038">MGMKAMQTTDFHCDVLWKLLENKQLSFVNDTSNKLDVTLPRLMDARSVLQTFAIYIPDEMEKSMVPILQSIDLFNRKVLTAPGVTFVRTSQDAAKLIHRGSIGAMLSLEGADGLQGDPAMLRILYKLGVRAIGLTWNHANWAADGVLEPRQGGLTKKGMAIVEECNSLDILVDVSHLCEQSFWDVVNKSTKPLLASHSNMRSVCNHPRNLTDDQARAMIAMDGLIGLTFVPQFVSSGGAATIDDVLKHVEHLCELGGKDHLMFGSDFDGIDNHVIGLSHPGEVNNLMEALLQGYPEQQVKAFFVDNTIGFLTKHLPKE</sequence>
<organism evidence="1 2">
    <name type="scientific">Paenibacillus baekrokdamisoli</name>
    <dbReference type="NCBI Taxonomy" id="1712516"/>
    <lineage>
        <taxon>Bacteria</taxon>
        <taxon>Bacillati</taxon>
        <taxon>Bacillota</taxon>
        <taxon>Bacilli</taxon>
        <taxon>Bacillales</taxon>
        <taxon>Paenibacillaceae</taxon>
        <taxon>Paenibacillus</taxon>
    </lineage>
</organism>
<dbReference type="KEGG" id="pbk:Back11_21380"/>
<dbReference type="InterPro" id="IPR008257">
    <property type="entry name" value="Pept_M19"/>
</dbReference>
<dbReference type="RefSeq" id="WP_232016351.1">
    <property type="nucleotide sequence ID" value="NZ_AP019308.1"/>
</dbReference>
<dbReference type="GO" id="GO:0070573">
    <property type="term" value="F:metallodipeptidase activity"/>
    <property type="evidence" value="ECO:0007669"/>
    <property type="project" value="InterPro"/>
</dbReference>
<name>A0A3G9J7F5_9BACL</name>
<evidence type="ECO:0000313" key="2">
    <source>
        <dbReference type="Proteomes" id="UP000275368"/>
    </source>
</evidence>
<protein>
    <submittedName>
        <fullName evidence="1">Diguanylate cyclase</fullName>
    </submittedName>
</protein>
<dbReference type="InterPro" id="IPR032466">
    <property type="entry name" value="Metal_Hydrolase"/>
</dbReference>
<keyword evidence="2" id="KW-1185">Reference proteome</keyword>
<dbReference type="Gene3D" id="3.20.20.140">
    <property type="entry name" value="Metal-dependent hydrolases"/>
    <property type="match status" value="1"/>
</dbReference>
<dbReference type="CDD" id="cd01301">
    <property type="entry name" value="rDP_like"/>
    <property type="match status" value="1"/>
</dbReference>
<dbReference type="PANTHER" id="PTHR10443:SF12">
    <property type="entry name" value="DIPEPTIDASE"/>
    <property type="match status" value="1"/>
</dbReference>
<dbReference type="InterPro" id="IPR000180">
    <property type="entry name" value="Dipep_AS"/>
</dbReference>
<evidence type="ECO:0000313" key="1">
    <source>
        <dbReference type="EMBL" id="BBH20793.1"/>
    </source>
</evidence>
<accession>A0A3G9J7F5</accession>
<dbReference type="PROSITE" id="PS51365">
    <property type="entry name" value="RENAL_DIPEPTIDASE_2"/>
    <property type="match status" value="1"/>
</dbReference>
<reference evidence="1 2" key="1">
    <citation type="submission" date="2018-11" db="EMBL/GenBank/DDBJ databases">
        <title>Complete genome sequence of Paenibacillus baekrokdamisoli strain KCTC 33723.</title>
        <authorList>
            <person name="Kang S.W."/>
            <person name="Lee K.C."/>
            <person name="Kim K.K."/>
            <person name="Kim J.S."/>
            <person name="Kim D.S."/>
            <person name="Ko S.H."/>
            <person name="Yang S.H."/>
            <person name="Lee J.S."/>
        </authorList>
    </citation>
    <scope>NUCLEOTIDE SEQUENCE [LARGE SCALE GENOMIC DNA]</scope>
    <source>
        <strain evidence="1 2">KCTC 33723</strain>
    </source>
</reference>
<dbReference type="EMBL" id="AP019308">
    <property type="protein sequence ID" value="BBH20793.1"/>
    <property type="molecule type" value="Genomic_DNA"/>
</dbReference>
<dbReference type="AlphaFoldDB" id="A0A3G9J7F5"/>
<gene>
    <name evidence="1" type="ORF">Back11_21380</name>
</gene>
<dbReference type="PROSITE" id="PS00869">
    <property type="entry name" value="RENAL_DIPEPTIDASE_1"/>
    <property type="match status" value="1"/>
</dbReference>
<dbReference type="GO" id="GO:0006508">
    <property type="term" value="P:proteolysis"/>
    <property type="evidence" value="ECO:0007669"/>
    <property type="project" value="InterPro"/>
</dbReference>
<proteinExistence type="predicted"/>
<dbReference type="SUPFAM" id="SSF51556">
    <property type="entry name" value="Metallo-dependent hydrolases"/>
    <property type="match status" value="1"/>
</dbReference>